<dbReference type="Gene3D" id="1.25.40.10">
    <property type="entry name" value="Tetratricopeptide repeat domain"/>
    <property type="match status" value="3"/>
</dbReference>
<evidence type="ECO:0000313" key="4">
    <source>
        <dbReference type="Proteomes" id="UP000694930"/>
    </source>
</evidence>
<dbReference type="Pfam" id="PF13424">
    <property type="entry name" value="TPR_12"/>
    <property type="match status" value="1"/>
</dbReference>
<dbReference type="InterPro" id="IPR032675">
    <property type="entry name" value="LRR_dom_sf"/>
</dbReference>
<evidence type="ECO:0000313" key="5">
    <source>
        <dbReference type="RefSeq" id="XP_015056774.1"/>
    </source>
</evidence>
<dbReference type="Pfam" id="PF13176">
    <property type="entry name" value="TPR_7"/>
    <property type="match status" value="1"/>
</dbReference>
<keyword evidence="1" id="KW-0802">TPR repeat</keyword>
<dbReference type="PANTHER" id="PTHR47684:SF1">
    <property type="entry name" value="PROTEIN TONSOKU"/>
    <property type="match status" value="1"/>
</dbReference>
<accession>A0ABM1FH34</accession>
<name>A0ABM1FH34_SOLPN</name>
<keyword evidence="2" id="KW-0175">Coiled coil</keyword>
<reference evidence="4" key="1">
    <citation type="journal article" date="2014" name="Nat. Genet.">
        <title>The genome of the stress-tolerant wild tomato species Solanum pennellii.</title>
        <authorList>
            <person name="Bolger A."/>
            <person name="Scossa F."/>
            <person name="Bolger M.E."/>
            <person name="Lanz C."/>
            <person name="Maumus F."/>
            <person name="Tohge T."/>
            <person name="Quesneville H."/>
            <person name="Alseekh S."/>
            <person name="Sorensen I."/>
            <person name="Lichtenstein G."/>
            <person name="Fich E.A."/>
            <person name="Conte M."/>
            <person name="Keller H."/>
            <person name="Schneeberger K."/>
            <person name="Schwacke R."/>
            <person name="Ofner I."/>
            <person name="Vrebalov J."/>
            <person name="Xu Y."/>
            <person name="Osorio S."/>
            <person name="Aflitos S.A."/>
            <person name="Schijlen E."/>
            <person name="Jimenez-Gomez J.M."/>
            <person name="Ryngajllo M."/>
            <person name="Kimura S."/>
            <person name="Kumar R."/>
            <person name="Koenig D."/>
            <person name="Headland L.R."/>
            <person name="Maloof J.N."/>
            <person name="Sinha N."/>
            <person name="van Ham R.C."/>
            <person name="Lankhorst R.K."/>
            <person name="Mao L."/>
            <person name="Vogel A."/>
            <person name="Arsova B."/>
            <person name="Panstruga R."/>
            <person name="Fei Z."/>
            <person name="Rose J.K."/>
            <person name="Zamir D."/>
            <person name="Carrari F."/>
            <person name="Giovannoni J.J."/>
            <person name="Weigel D."/>
            <person name="Usadel B."/>
            <person name="Fernie A.R."/>
        </authorList>
    </citation>
    <scope>NUCLEOTIDE SEQUENCE [LARGE SCALE GENOMIC DNA]</scope>
    <source>
        <strain evidence="4">cv. LA0716</strain>
    </source>
</reference>
<dbReference type="SUPFAM" id="SSF81901">
    <property type="entry name" value="HCP-like"/>
    <property type="match status" value="1"/>
</dbReference>
<feature type="repeat" description="TPR" evidence="1">
    <location>
        <begin position="250"/>
        <end position="283"/>
    </location>
</feature>
<dbReference type="Gene3D" id="3.80.10.10">
    <property type="entry name" value="Ribonuclease Inhibitor"/>
    <property type="match status" value="2"/>
</dbReference>
<dbReference type="InterPro" id="IPR019734">
    <property type="entry name" value="TPR_rpt"/>
</dbReference>
<dbReference type="SUPFAM" id="SSF52047">
    <property type="entry name" value="RNI-like"/>
    <property type="match status" value="1"/>
</dbReference>
<dbReference type="Proteomes" id="UP000694930">
    <property type="component" value="Chromosome 11"/>
</dbReference>
<proteinExistence type="predicted"/>
<dbReference type="PROSITE" id="PS50293">
    <property type="entry name" value="TPR_REGION"/>
    <property type="match status" value="1"/>
</dbReference>
<gene>
    <name evidence="5" type="primary">LOC107003046</name>
</gene>
<dbReference type="SMART" id="SM00028">
    <property type="entry name" value="TPR"/>
    <property type="match status" value="6"/>
</dbReference>
<reference evidence="5" key="2">
    <citation type="submission" date="2025-08" db="UniProtKB">
        <authorList>
            <consortium name="RefSeq"/>
        </authorList>
    </citation>
    <scope>IDENTIFICATION</scope>
</reference>
<dbReference type="InterPro" id="IPR044227">
    <property type="entry name" value="TONSOKU"/>
</dbReference>
<dbReference type="InterPro" id="IPR011990">
    <property type="entry name" value="TPR-like_helical_dom_sf"/>
</dbReference>
<dbReference type="GeneID" id="107003046"/>
<dbReference type="PANTHER" id="PTHR47684">
    <property type="entry name" value="PROTEIN TONSOKU"/>
    <property type="match status" value="1"/>
</dbReference>
<dbReference type="RefSeq" id="XP_015056774.1">
    <property type="nucleotide sequence ID" value="XM_015201288.2"/>
</dbReference>
<feature type="region of interest" description="Disordered" evidence="3">
    <location>
        <begin position="578"/>
        <end position="601"/>
    </location>
</feature>
<keyword evidence="4" id="KW-1185">Reference proteome</keyword>
<evidence type="ECO:0000256" key="1">
    <source>
        <dbReference type="PROSITE-ProRule" id="PRU00339"/>
    </source>
</evidence>
<sequence length="1361" mass="151758">MGKNDSQNQLIEAKRAYKSAKAEGNRKEEARWANLIGDMLKNRGEYVEALRWLRIDYEISLNYLPEKQLLPSCQSLGEVYLRLQDYEHALTFQKKHLELAKDENDLVEQQRASTQLGRTYHEIFLKSDDDHDSVRNARKYFKLSLNLAKTLKKNLQSSKHSFVKEYIDAYNNIGMLEVDLDNLEEAERILSKGLEICDEEELSEDDDGRSRLHHNLGNVYTELRNMNKAREHIEKDITICHRIGHCQGEAKGYINLGELHYRIQKYDEAMKCYEWALKLAKSMEDEDALISQANQNIEIVKEARKVMDEIKIGEQSLKKLSREIEIARGTEGERKCLLQQNSALDRLIEKCSAIFAWVKHCKFAKKKKQTAIQLCDKEKLSDSFLAIGESHQKLRHFDKALKWYNKSLDTYRSIGNLEGQALAKINIGNVLDCNGNWGGALAAFEEGYRIAIQAKKPSIELSALENMHYSQMIRFDNVEEARRLQSSIDKLKQSKIGDLEAENVAGDCCSESETEVGNLSPITSYDSITPKKAKRGFKKSKSYSSEDEFKDLPLKSLIRPSKNLSKLKSTYVETPIATTELPDSPSPSISRPAGSQAVGRKRVRLVLSDDEDDNEDVYSSSRIISTPLEGEMGHCSRRISHKCSVEAVATSDESKDTKHRCSPSHELKVVSPVGSGCAVSACTPINLEESTCSDKSRTPELGLRDDKDFTYSSTKRSAPKFSYGACGRELDADVSGNDSISDLTLHACGEHCQHILFRVGNNVVHVKWDSGNAGTKLSLEQMKVEVACLFYLQLSAEERSKGLVPVIQHMMHEGRVIESLEAVNILKDNMAGKACIEVSIDAVWVPKHLMKLYIDCCEELSQPPILKVLKMLYNQEVSEDEVVVSDCELQDISVTPLINALYVHKTFAVLDLSHNLLGNGTIEKLKQVFIASGQKYGGLTLDLHCNRLGSTALFQICECDVLYARLEVLNLSGNRLTDACASYLSTILQNCKALYSLNIEQCSITSRTIQKVADSLTSGSVLTHLSLGHNQPVAANVVINLLVTLTNLKRFQELSLKGIKLSKPVIESLCQLIKSSCLSGLLLGNTSIGTDGMLKLMQSLSRESQELKLDVSSCGLTPDCIVRLNAEVSVFNSIVELDLGGNQLKQEGGRALAAAVSNPQCCFRVLLLQKCQLGLLGILSILKGLSDNYYLEELNVAENADQNEIHALLHDLCSNVLQTDINLLEHTSEVSAANAKEGCQEGLCTLNTDYNQLEAPDSEDEQVEVDVTERATNQSCIKNHSNLDEYEYIQELPAAIQMAKNLQLLDLSNNGFTKQLAESLYAAWGSSSRSGSSRGHIEGNTVHLSVEGVKCCYLKPCCRRI</sequence>
<dbReference type="Pfam" id="PF13181">
    <property type="entry name" value="TPR_8"/>
    <property type="match status" value="1"/>
</dbReference>
<organism evidence="4 5">
    <name type="scientific">Solanum pennellii</name>
    <name type="common">Tomato</name>
    <name type="synonym">Lycopersicon pennellii</name>
    <dbReference type="NCBI Taxonomy" id="28526"/>
    <lineage>
        <taxon>Eukaryota</taxon>
        <taxon>Viridiplantae</taxon>
        <taxon>Streptophyta</taxon>
        <taxon>Embryophyta</taxon>
        <taxon>Tracheophyta</taxon>
        <taxon>Spermatophyta</taxon>
        <taxon>Magnoliopsida</taxon>
        <taxon>eudicotyledons</taxon>
        <taxon>Gunneridae</taxon>
        <taxon>Pentapetalae</taxon>
        <taxon>asterids</taxon>
        <taxon>lamiids</taxon>
        <taxon>Solanales</taxon>
        <taxon>Solanaceae</taxon>
        <taxon>Solanoideae</taxon>
        <taxon>Solaneae</taxon>
        <taxon>Solanum</taxon>
        <taxon>Solanum subgen. Lycopersicon</taxon>
    </lineage>
</organism>
<evidence type="ECO:0000256" key="2">
    <source>
        <dbReference type="SAM" id="Coils"/>
    </source>
</evidence>
<dbReference type="SMART" id="SM00368">
    <property type="entry name" value="LRR_RI"/>
    <property type="match status" value="7"/>
</dbReference>
<dbReference type="SUPFAM" id="SSF48452">
    <property type="entry name" value="TPR-like"/>
    <property type="match status" value="2"/>
</dbReference>
<feature type="coiled-coil region" evidence="2">
    <location>
        <begin position="283"/>
        <end position="323"/>
    </location>
</feature>
<evidence type="ECO:0000256" key="3">
    <source>
        <dbReference type="SAM" id="MobiDB-lite"/>
    </source>
</evidence>
<dbReference type="PROSITE" id="PS50005">
    <property type="entry name" value="TPR"/>
    <property type="match status" value="1"/>
</dbReference>
<protein>
    <submittedName>
        <fullName evidence="5">Protein TONSOKU isoform X1</fullName>
    </submittedName>
</protein>